<reference evidence="2 3" key="1">
    <citation type="journal article" date="2016" name="Sci. Rep.">
        <title>The genome sequence of the outbreeding globe artichoke constructed de novo incorporating a phase-aware low-pass sequencing strategy of F1 progeny.</title>
        <authorList>
            <person name="Scaglione D."/>
            <person name="Reyes-Chin-Wo S."/>
            <person name="Acquadro A."/>
            <person name="Froenicke L."/>
            <person name="Portis E."/>
            <person name="Beitel C."/>
            <person name="Tirone M."/>
            <person name="Mauro R."/>
            <person name="Lo Monaco A."/>
            <person name="Mauromicale G."/>
            <person name="Faccioli P."/>
            <person name="Cattivelli L."/>
            <person name="Rieseberg L."/>
            <person name="Michelmore R."/>
            <person name="Lanteri S."/>
        </authorList>
    </citation>
    <scope>NUCLEOTIDE SEQUENCE [LARGE SCALE GENOMIC DNA]</scope>
    <source>
        <strain evidence="2">2C</strain>
    </source>
</reference>
<evidence type="ECO:0000256" key="1">
    <source>
        <dbReference type="SAM" id="MobiDB-lite"/>
    </source>
</evidence>
<gene>
    <name evidence="2" type="ORF">Ccrd_023460</name>
</gene>
<dbReference type="EMBL" id="LEKV01003802">
    <property type="protein sequence ID" value="KVH98307.1"/>
    <property type="molecule type" value="Genomic_DNA"/>
</dbReference>
<organism evidence="2 3">
    <name type="scientific">Cynara cardunculus var. scolymus</name>
    <name type="common">Globe artichoke</name>
    <name type="synonym">Cynara scolymus</name>
    <dbReference type="NCBI Taxonomy" id="59895"/>
    <lineage>
        <taxon>Eukaryota</taxon>
        <taxon>Viridiplantae</taxon>
        <taxon>Streptophyta</taxon>
        <taxon>Embryophyta</taxon>
        <taxon>Tracheophyta</taxon>
        <taxon>Spermatophyta</taxon>
        <taxon>Magnoliopsida</taxon>
        <taxon>eudicotyledons</taxon>
        <taxon>Gunneridae</taxon>
        <taxon>Pentapetalae</taxon>
        <taxon>asterids</taxon>
        <taxon>campanulids</taxon>
        <taxon>Asterales</taxon>
        <taxon>Asteraceae</taxon>
        <taxon>Carduoideae</taxon>
        <taxon>Cardueae</taxon>
        <taxon>Carduinae</taxon>
        <taxon>Cynara</taxon>
    </lineage>
</organism>
<evidence type="ECO:0000313" key="2">
    <source>
        <dbReference type="EMBL" id="KVH98307.1"/>
    </source>
</evidence>
<sequence>MGFLASSDKIFGLTKQSETISTILNSLSCLLVIIRGSSSNSSESQTSDNQFSSRPTRLREQIGTGRSRQASPELTAASDENQKSARRLERFSTLKWRFSNDSRKSDDSRTILICYMAIW</sequence>
<dbReference type="Proteomes" id="UP000243975">
    <property type="component" value="Unassembled WGS sequence"/>
</dbReference>
<evidence type="ECO:0000313" key="3">
    <source>
        <dbReference type="Proteomes" id="UP000243975"/>
    </source>
</evidence>
<accession>A0A124SDX3</accession>
<dbReference type="AlphaFoldDB" id="A0A124SDX3"/>
<feature type="region of interest" description="Disordered" evidence="1">
    <location>
        <begin position="37"/>
        <end position="85"/>
    </location>
</feature>
<comment type="caution">
    <text evidence="2">The sequence shown here is derived from an EMBL/GenBank/DDBJ whole genome shotgun (WGS) entry which is preliminary data.</text>
</comment>
<name>A0A124SDX3_CYNCS</name>
<dbReference type="Gramene" id="KVH98307">
    <property type="protein sequence ID" value="KVH98307"/>
    <property type="gene ID" value="Ccrd_023460"/>
</dbReference>
<protein>
    <submittedName>
        <fullName evidence="2">Uncharacterized protein</fullName>
    </submittedName>
</protein>
<proteinExistence type="predicted"/>
<keyword evidence="3" id="KW-1185">Reference proteome</keyword>
<feature type="compositionally biased region" description="Low complexity" evidence="1">
    <location>
        <begin position="37"/>
        <end position="47"/>
    </location>
</feature>